<proteinExistence type="predicted"/>
<feature type="transmembrane region" description="Helical" evidence="1">
    <location>
        <begin position="210"/>
        <end position="239"/>
    </location>
</feature>
<name>A0AAV5J6D7_9ROSI</name>
<keyword evidence="1" id="KW-0472">Membrane</keyword>
<dbReference type="GO" id="GO:0016730">
    <property type="term" value="F:oxidoreductase activity, acting on iron-sulfur proteins as donors"/>
    <property type="evidence" value="ECO:0007669"/>
    <property type="project" value="InterPro"/>
</dbReference>
<dbReference type="AlphaFoldDB" id="A0AAV5J6D7"/>
<feature type="transmembrane region" description="Helical" evidence="1">
    <location>
        <begin position="259"/>
        <end position="280"/>
    </location>
</feature>
<keyword evidence="1" id="KW-0812">Transmembrane</keyword>
<dbReference type="GO" id="GO:0009773">
    <property type="term" value="P:photosynthetic electron transport in photosystem I"/>
    <property type="evidence" value="ECO:0007669"/>
    <property type="project" value="InterPro"/>
</dbReference>
<evidence type="ECO:0000313" key="2">
    <source>
        <dbReference type="EMBL" id="GKV08098.1"/>
    </source>
</evidence>
<dbReference type="Proteomes" id="UP001054252">
    <property type="component" value="Unassembled WGS sequence"/>
</dbReference>
<dbReference type="EMBL" id="BPVZ01000028">
    <property type="protein sequence ID" value="GKV08098.1"/>
    <property type="molecule type" value="Genomic_DNA"/>
</dbReference>
<sequence>MLFRIARPASISETKSSNCCVVNCHVGKDGWSFLVLGILRTIVSYQASVVQRSASSFAVRRHGNRFGRRSVVVRRVISFGFMAGTCRFVRHHVIGSTLVEPSSSRPNRTGAPLSVRVTTKGTGVLTSKEEGPSCLFVGPIETASKETLEALYHQARDSYYSGNPLIIDDMFDRVELKLRWYGSKSVVKYPRCSLRRQSTYSDAEEDLSQVFALASIWILIFALGSSVCLVPVIYTISLAYQDPFSSSFSYVSEPSTLKFLSIANGIFFMAFGAVIGYPLASAAVRVLQRLWKNDLVALKGACPNCREEVFAFVRSDEPHESPHRADCHVCESSLEFRTKAEQSVSRLGRRWVYGRVYLVSRRGRSRRQAWI</sequence>
<dbReference type="PANTHER" id="PTHR31032:SF2">
    <property type="entry name" value="PGR5-LIKE A PROTEIN"/>
    <property type="match status" value="1"/>
</dbReference>
<keyword evidence="1" id="KW-1133">Transmembrane helix</keyword>
<dbReference type="InterPro" id="IPR039987">
    <property type="entry name" value="PGRL1"/>
</dbReference>
<reference evidence="2 3" key="1">
    <citation type="journal article" date="2021" name="Commun. Biol.">
        <title>The genome of Shorea leprosula (Dipterocarpaceae) highlights the ecological relevance of drought in aseasonal tropical rainforests.</title>
        <authorList>
            <person name="Ng K.K.S."/>
            <person name="Kobayashi M.J."/>
            <person name="Fawcett J.A."/>
            <person name="Hatakeyama M."/>
            <person name="Paape T."/>
            <person name="Ng C.H."/>
            <person name="Ang C.C."/>
            <person name="Tnah L.H."/>
            <person name="Lee C.T."/>
            <person name="Nishiyama T."/>
            <person name="Sese J."/>
            <person name="O'Brien M.J."/>
            <person name="Copetti D."/>
            <person name="Mohd Noor M.I."/>
            <person name="Ong R.C."/>
            <person name="Putra M."/>
            <person name="Sireger I.Z."/>
            <person name="Indrioko S."/>
            <person name="Kosugi Y."/>
            <person name="Izuno A."/>
            <person name="Isagi Y."/>
            <person name="Lee S.L."/>
            <person name="Shimizu K.K."/>
        </authorList>
    </citation>
    <scope>NUCLEOTIDE SEQUENCE [LARGE SCALE GENOMIC DNA]</scope>
    <source>
        <strain evidence="2">214</strain>
    </source>
</reference>
<protein>
    <submittedName>
        <fullName evidence="2">Uncharacterized protein</fullName>
    </submittedName>
</protein>
<dbReference type="PANTHER" id="PTHR31032">
    <property type="entry name" value="PGR5-LIKE PROTEIN 1B, CHLOROPLASTIC"/>
    <property type="match status" value="1"/>
</dbReference>
<keyword evidence="3" id="KW-1185">Reference proteome</keyword>
<evidence type="ECO:0000256" key="1">
    <source>
        <dbReference type="SAM" id="Phobius"/>
    </source>
</evidence>
<gene>
    <name evidence="2" type="ORF">SLEP1_g19781</name>
</gene>
<evidence type="ECO:0000313" key="3">
    <source>
        <dbReference type="Proteomes" id="UP001054252"/>
    </source>
</evidence>
<organism evidence="2 3">
    <name type="scientific">Rubroshorea leprosula</name>
    <dbReference type="NCBI Taxonomy" id="152421"/>
    <lineage>
        <taxon>Eukaryota</taxon>
        <taxon>Viridiplantae</taxon>
        <taxon>Streptophyta</taxon>
        <taxon>Embryophyta</taxon>
        <taxon>Tracheophyta</taxon>
        <taxon>Spermatophyta</taxon>
        <taxon>Magnoliopsida</taxon>
        <taxon>eudicotyledons</taxon>
        <taxon>Gunneridae</taxon>
        <taxon>Pentapetalae</taxon>
        <taxon>rosids</taxon>
        <taxon>malvids</taxon>
        <taxon>Malvales</taxon>
        <taxon>Dipterocarpaceae</taxon>
        <taxon>Rubroshorea</taxon>
    </lineage>
</organism>
<accession>A0AAV5J6D7</accession>
<comment type="caution">
    <text evidence="2">The sequence shown here is derived from an EMBL/GenBank/DDBJ whole genome shotgun (WGS) entry which is preliminary data.</text>
</comment>
<dbReference type="GO" id="GO:0009535">
    <property type="term" value="C:chloroplast thylakoid membrane"/>
    <property type="evidence" value="ECO:0007669"/>
    <property type="project" value="InterPro"/>
</dbReference>